<comment type="caution">
    <text evidence="1">The sequence shown here is derived from an EMBL/GenBank/DDBJ whole genome shotgun (WGS) entry which is preliminary data.</text>
</comment>
<gene>
    <name evidence="1" type="ORF">ACFP0N_18315</name>
</gene>
<proteinExistence type="predicted"/>
<name>A0ABW1F0U0_9ACTN</name>
<dbReference type="EMBL" id="JBHSOD010000021">
    <property type="protein sequence ID" value="MFC5886926.1"/>
    <property type="molecule type" value="Genomic_DNA"/>
</dbReference>
<protein>
    <recommendedName>
        <fullName evidence="3">DUF1963 domain-containing protein</fullName>
    </recommendedName>
</protein>
<evidence type="ECO:0000313" key="2">
    <source>
        <dbReference type="Proteomes" id="UP001596067"/>
    </source>
</evidence>
<evidence type="ECO:0008006" key="3">
    <source>
        <dbReference type="Google" id="ProtNLM"/>
    </source>
</evidence>
<reference evidence="2" key="1">
    <citation type="journal article" date="2019" name="Int. J. Syst. Evol. Microbiol.">
        <title>The Global Catalogue of Microorganisms (GCM) 10K type strain sequencing project: providing services to taxonomists for standard genome sequencing and annotation.</title>
        <authorList>
            <consortium name="The Broad Institute Genomics Platform"/>
            <consortium name="The Broad Institute Genome Sequencing Center for Infectious Disease"/>
            <person name="Wu L."/>
            <person name="Ma J."/>
        </authorList>
    </citation>
    <scope>NUCLEOTIDE SEQUENCE [LARGE SCALE GENOMIC DNA]</scope>
    <source>
        <strain evidence="2">CGMCC 4.1469</strain>
    </source>
</reference>
<keyword evidence="2" id="KW-1185">Reference proteome</keyword>
<dbReference type="Proteomes" id="UP001596067">
    <property type="component" value="Unassembled WGS sequence"/>
</dbReference>
<sequence>MITRPTGQAEGPYDAAFLPRRQMTLRAAEQPISDPVAKLGGQPVWLAEPTWPVDPSTGRPLVFVGQFPIPGDELRLAYLFIDEEDVIMGGTDPEAGDAVLLVQPGGRIPSFAVIGPSGTQGRTLWRWGPDDSEIPVEWHVDLQPIPPGIDRSIDDQAAFERGMRGEGPRVQLPGGEDLHDYVGGTACYPNHRARVGAPWQFLFKISDAGEAEGDPYFLNFGYGYGFGFVSPDHREGRFFWARP</sequence>
<dbReference type="RefSeq" id="WP_313767464.1">
    <property type="nucleotide sequence ID" value="NZ_BAAAVH010000027.1"/>
</dbReference>
<accession>A0ABW1F0U0</accession>
<evidence type="ECO:0000313" key="1">
    <source>
        <dbReference type="EMBL" id="MFC5886926.1"/>
    </source>
</evidence>
<organism evidence="1 2">
    <name type="scientific">Kitasatospora aburaviensis</name>
    <dbReference type="NCBI Taxonomy" id="67265"/>
    <lineage>
        <taxon>Bacteria</taxon>
        <taxon>Bacillati</taxon>
        <taxon>Actinomycetota</taxon>
        <taxon>Actinomycetes</taxon>
        <taxon>Kitasatosporales</taxon>
        <taxon>Streptomycetaceae</taxon>
        <taxon>Kitasatospora</taxon>
    </lineage>
</organism>